<comment type="similarity">
    <text evidence="8">Belongs to the MenA family. Type 1 subfamily.</text>
</comment>
<feature type="transmembrane region" description="Helical" evidence="8">
    <location>
        <begin position="193"/>
        <end position="215"/>
    </location>
</feature>
<evidence type="ECO:0000256" key="7">
    <source>
        <dbReference type="ARBA" id="ARBA00023136"/>
    </source>
</evidence>
<keyword evidence="6 8" id="KW-1133">Transmembrane helix</keyword>
<evidence type="ECO:0000313" key="10">
    <source>
        <dbReference type="EMBL" id="EGV19890.1"/>
    </source>
</evidence>
<dbReference type="eggNOG" id="COG1575">
    <property type="taxonomic scope" value="Bacteria"/>
</dbReference>
<accession>F9U6L4</accession>
<evidence type="ECO:0000256" key="9">
    <source>
        <dbReference type="NCBIfam" id="TIGR00751"/>
    </source>
</evidence>
<keyword evidence="2 8" id="KW-0474">Menaquinone biosynthesis</keyword>
<dbReference type="CDD" id="cd13962">
    <property type="entry name" value="PT_UbiA_UBIAD1"/>
    <property type="match status" value="1"/>
</dbReference>
<keyword evidence="7 8" id="KW-0472">Membrane</keyword>
<evidence type="ECO:0000256" key="3">
    <source>
        <dbReference type="ARBA" id="ARBA00022475"/>
    </source>
</evidence>
<organism evidence="10 11">
    <name type="scientific">Thiocapsa marina 5811</name>
    <dbReference type="NCBI Taxonomy" id="768671"/>
    <lineage>
        <taxon>Bacteria</taxon>
        <taxon>Pseudomonadati</taxon>
        <taxon>Pseudomonadota</taxon>
        <taxon>Gammaproteobacteria</taxon>
        <taxon>Chromatiales</taxon>
        <taxon>Chromatiaceae</taxon>
        <taxon>Thiocapsa</taxon>
    </lineage>
</organism>
<reference evidence="10 11" key="1">
    <citation type="submission" date="2011-06" db="EMBL/GenBank/DDBJ databases">
        <title>The draft genome of Thiocapsa marina 5811.</title>
        <authorList>
            <consortium name="US DOE Joint Genome Institute (JGI-PGF)"/>
            <person name="Lucas S."/>
            <person name="Han J."/>
            <person name="Cheng J.-F."/>
            <person name="Goodwin L."/>
            <person name="Pitluck S."/>
            <person name="Peters L."/>
            <person name="Land M.L."/>
            <person name="Hauser L."/>
            <person name="Vogl K."/>
            <person name="Liu Z."/>
            <person name="Imhoff J."/>
            <person name="Thiel V."/>
            <person name="Frigaard N.-U."/>
            <person name="Bryant D."/>
            <person name="Woyke T.J."/>
        </authorList>
    </citation>
    <scope>NUCLEOTIDE SEQUENCE [LARGE SCALE GENOMIC DNA]</scope>
    <source>
        <strain evidence="10 11">5811</strain>
    </source>
</reference>
<protein>
    <recommendedName>
        <fullName evidence="8 9">1,4-dihydroxy-2-naphthoate octaprenyltransferase</fullName>
        <shortName evidence="8">DHNA-octaprenyltransferase</shortName>
        <ecNumber evidence="8 9">2.5.1.74</ecNumber>
    </recommendedName>
</protein>
<dbReference type="GO" id="GO:0042371">
    <property type="term" value="P:vitamin K biosynthetic process"/>
    <property type="evidence" value="ECO:0007669"/>
    <property type="project" value="TreeGrafter"/>
</dbReference>
<evidence type="ECO:0000256" key="4">
    <source>
        <dbReference type="ARBA" id="ARBA00022679"/>
    </source>
</evidence>
<dbReference type="GO" id="GO:0009234">
    <property type="term" value="P:menaquinone biosynthetic process"/>
    <property type="evidence" value="ECO:0007669"/>
    <property type="project" value="UniProtKB-UniRule"/>
</dbReference>
<comment type="pathway">
    <text evidence="8">Quinol/quinone metabolism; menaquinone biosynthesis; menaquinol from 1,4-dihydroxy-2-naphthoate: step 1/2.</text>
</comment>
<dbReference type="PIRSF" id="PIRSF005355">
    <property type="entry name" value="UBIAD1"/>
    <property type="match status" value="1"/>
</dbReference>
<dbReference type="InterPro" id="IPR004657">
    <property type="entry name" value="MenA"/>
</dbReference>
<evidence type="ECO:0000256" key="2">
    <source>
        <dbReference type="ARBA" id="ARBA00022428"/>
    </source>
</evidence>
<name>F9U6L4_9GAMM</name>
<comment type="subcellular location">
    <subcellularLocation>
        <location evidence="8">Cell membrane</location>
        <topology evidence="8">Multi-pass membrane protein</topology>
    </subcellularLocation>
    <subcellularLocation>
        <location evidence="1">Membrane</location>
        <topology evidence="1">Multi-pass membrane protein</topology>
    </subcellularLocation>
</comment>
<feature type="transmembrane region" description="Helical" evidence="8">
    <location>
        <begin position="292"/>
        <end position="312"/>
    </location>
</feature>
<dbReference type="Pfam" id="PF01040">
    <property type="entry name" value="UbiA"/>
    <property type="match status" value="1"/>
</dbReference>
<comment type="function">
    <text evidence="8">Conversion of 1,4-dihydroxy-2-naphthoate (DHNA) to demethylmenaquinone (DMK).</text>
</comment>
<keyword evidence="5 8" id="KW-0812">Transmembrane</keyword>
<dbReference type="EC" id="2.5.1.74" evidence="8 9"/>
<evidence type="ECO:0000256" key="8">
    <source>
        <dbReference type="HAMAP-Rule" id="MF_01937"/>
    </source>
</evidence>
<dbReference type="Proteomes" id="UP000005459">
    <property type="component" value="Unassembled WGS sequence"/>
</dbReference>
<dbReference type="InterPro" id="IPR000537">
    <property type="entry name" value="UbiA_prenyltransferase"/>
</dbReference>
<keyword evidence="3 8" id="KW-1003">Cell membrane</keyword>
<evidence type="ECO:0000256" key="6">
    <source>
        <dbReference type="ARBA" id="ARBA00022989"/>
    </source>
</evidence>
<dbReference type="EMBL" id="AFWV01000002">
    <property type="protein sequence ID" value="EGV19890.1"/>
    <property type="molecule type" value="Genomic_DNA"/>
</dbReference>
<dbReference type="AlphaFoldDB" id="F9U6L4"/>
<proteinExistence type="inferred from homology"/>
<dbReference type="PANTHER" id="PTHR13929">
    <property type="entry name" value="1,4-DIHYDROXY-2-NAPHTHOATE OCTAPRENYLTRANSFERASE"/>
    <property type="match status" value="1"/>
</dbReference>
<dbReference type="UniPathway" id="UPA00079">
    <property type="reaction ID" value="UER00168"/>
</dbReference>
<dbReference type="HAMAP" id="MF_01937">
    <property type="entry name" value="MenA_1"/>
    <property type="match status" value="1"/>
</dbReference>
<gene>
    <name evidence="8" type="primary">menA</name>
    <name evidence="10" type="ORF">ThimaDRAFT_0566</name>
</gene>
<keyword evidence="4 8" id="KW-0808">Transferase</keyword>
<dbReference type="InterPro" id="IPR044878">
    <property type="entry name" value="UbiA_sf"/>
</dbReference>
<dbReference type="PATRIC" id="fig|768671.3.peg.618"/>
<dbReference type="PANTHER" id="PTHR13929:SF0">
    <property type="entry name" value="UBIA PRENYLTRANSFERASE DOMAIN-CONTAINING PROTEIN 1"/>
    <property type="match status" value="1"/>
</dbReference>
<dbReference type="Gene3D" id="1.10.357.140">
    <property type="entry name" value="UbiA prenyltransferase"/>
    <property type="match status" value="1"/>
</dbReference>
<evidence type="ECO:0000313" key="11">
    <source>
        <dbReference type="Proteomes" id="UP000005459"/>
    </source>
</evidence>
<evidence type="ECO:0000256" key="1">
    <source>
        <dbReference type="ARBA" id="ARBA00004141"/>
    </source>
</evidence>
<keyword evidence="11" id="KW-1185">Reference proteome</keyword>
<feature type="transmembrane region" description="Helical" evidence="8">
    <location>
        <begin position="61"/>
        <end position="81"/>
    </location>
</feature>
<dbReference type="NCBIfam" id="TIGR00751">
    <property type="entry name" value="menA"/>
    <property type="match status" value="1"/>
</dbReference>
<dbReference type="OrthoDB" id="9767568at2"/>
<dbReference type="GO" id="GO:0005886">
    <property type="term" value="C:plasma membrane"/>
    <property type="evidence" value="ECO:0007669"/>
    <property type="project" value="UniProtKB-SubCell"/>
</dbReference>
<feature type="transmembrane region" description="Helical" evidence="8">
    <location>
        <begin position="140"/>
        <end position="157"/>
    </location>
</feature>
<feature type="transmembrane region" description="Helical" evidence="8">
    <location>
        <begin position="117"/>
        <end position="134"/>
    </location>
</feature>
<sequence length="315" mass="32673">MHSSKNATPISASSRGVLSVSGSGSNLALWIEAARPKTLVLAVAPVAAGIGLAVFQTGQLAAVTALLTLIAATAIQIGTNLHNDASDYERGTDTADRLGPPRATAEGWFSPEQVKRAAHLAFGLAFVIGLALVVRGGWPILAIGIASLVAGYAYTGGPRPIAYGPFGELYVLLFFGLAAVGGTFYLQTLTFDWPALAVGIALGLPAAAVLLLNNYRDLDTDRIAGRRTLCHHLGRPRARLLYGMLLLASIATLLLTFGPAVAWPLLAAVPLGGLLTLKLVRGATGKELNPLLAQTGLFQATVTVLLLAGFALSHI</sequence>
<feature type="transmembrane region" description="Helical" evidence="8">
    <location>
        <begin position="38"/>
        <end position="55"/>
    </location>
</feature>
<feature type="transmembrane region" description="Helical" evidence="8">
    <location>
        <begin position="169"/>
        <end position="187"/>
    </location>
</feature>
<comment type="catalytic activity">
    <reaction evidence="8">
        <text>an all-trans-polyprenyl diphosphate + 1,4-dihydroxy-2-naphthoate + H(+) = a 2-demethylmenaquinol + CO2 + diphosphate</text>
        <dbReference type="Rhea" id="RHEA:26478"/>
        <dbReference type="Rhea" id="RHEA-COMP:9563"/>
        <dbReference type="Rhea" id="RHEA-COMP:9564"/>
        <dbReference type="ChEBI" id="CHEBI:11173"/>
        <dbReference type="ChEBI" id="CHEBI:15378"/>
        <dbReference type="ChEBI" id="CHEBI:16526"/>
        <dbReference type="ChEBI" id="CHEBI:33019"/>
        <dbReference type="ChEBI" id="CHEBI:55437"/>
        <dbReference type="ChEBI" id="CHEBI:58914"/>
        <dbReference type="EC" id="2.5.1.74"/>
    </reaction>
</comment>
<dbReference type="NCBIfam" id="NF004751">
    <property type="entry name" value="PRK06080.1-3"/>
    <property type="match status" value="1"/>
</dbReference>
<evidence type="ECO:0000256" key="5">
    <source>
        <dbReference type="ARBA" id="ARBA00022692"/>
    </source>
</evidence>
<dbReference type="GO" id="GO:0046428">
    <property type="term" value="F:1,4-dihydroxy-2-naphthoate polyprenyltransferase activity"/>
    <property type="evidence" value="ECO:0007669"/>
    <property type="project" value="UniProtKB-UniRule"/>
</dbReference>
<dbReference type="STRING" id="768671.ThimaDRAFT_0566"/>
<dbReference type="InterPro" id="IPR026046">
    <property type="entry name" value="UBIAD1"/>
</dbReference>